<comment type="similarity">
    <text evidence="1">Belongs to the peptidase S1C family.</text>
</comment>
<keyword evidence="2 5" id="KW-0645">Protease</keyword>
<dbReference type="RefSeq" id="WP_419186146.1">
    <property type="nucleotide sequence ID" value="NZ_CP036290.1"/>
</dbReference>
<dbReference type="AlphaFoldDB" id="A0A518CUQ0"/>
<reference evidence="5 6" key="1">
    <citation type="submission" date="2019-02" db="EMBL/GenBank/DDBJ databases">
        <title>Deep-cultivation of Planctomycetes and their phenomic and genomic characterization uncovers novel biology.</title>
        <authorList>
            <person name="Wiegand S."/>
            <person name="Jogler M."/>
            <person name="Boedeker C."/>
            <person name="Pinto D."/>
            <person name="Vollmers J."/>
            <person name="Rivas-Marin E."/>
            <person name="Kohn T."/>
            <person name="Peeters S.H."/>
            <person name="Heuer A."/>
            <person name="Rast P."/>
            <person name="Oberbeckmann S."/>
            <person name="Bunk B."/>
            <person name="Jeske O."/>
            <person name="Meyerdierks A."/>
            <person name="Storesund J.E."/>
            <person name="Kallscheuer N."/>
            <person name="Luecker S."/>
            <person name="Lage O.M."/>
            <person name="Pohl T."/>
            <person name="Merkel B.J."/>
            <person name="Hornburger P."/>
            <person name="Mueller R.-W."/>
            <person name="Bruemmer F."/>
            <person name="Labrenz M."/>
            <person name="Spormann A.M."/>
            <person name="Op den Camp H."/>
            <person name="Overmann J."/>
            <person name="Amann R."/>
            <person name="Jetten M.S.M."/>
            <person name="Mascher T."/>
            <person name="Medema M.H."/>
            <person name="Devos D.P."/>
            <person name="Kaster A.-K."/>
            <person name="Ovreas L."/>
            <person name="Rohde M."/>
            <person name="Galperin M.Y."/>
            <person name="Jogler C."/>
        </authorList>
    </citation>
    <scope>NUCLEOTIDE SEQUENCE [LARGE SCALE GENOMIC DNA]</scope>
    <source>
        <strain evidence="5 6">Pla163</strain>
    </source>
</reference>
<evidence type="ECO:0000256" key="3">
    <source>
        <dbReference type="ARBA" id="ARBA00022801"/>
    </source>
</evidence>
<accession>A0A518CUQ0</accession>
<dbReference type="InterPro" id="IPR036034">
    <property type="entry name" value="PDZ_sf"/>
</dbReference>
<dbReference type="Pfam" id="PF13180">
    <property type="entry name" value="PDZ_2"/>
    <property type="match status" value="1"/>
</dbReference>
<organism evidence="5 6">
    <name type="scientific">Rohdeia mirabilis</name>
    <dbReference type="NCBI Taxonomy" id="2528008"/>
    <lineage>
        <taxon>Bacteria</taxon>
        <taxon>Pseudomonadati</taxon>
        <taxon>Planctomycetota</taxon>
        <taxon>Planctomycetia</taxon>
        <taxon>Planctomycetia incertae sedis</taxon>
        <taxon>Rohdeia</taxon>
    </lineage>
</organism>
<dbReference type="Gene3D" id="2.30.42.10">
    <property type="match status" value="1"/>
</dbReference>
<dbReference type="Gene3D" id="2.40.10.120">
    <property type="match status" value="1"/>
</dbReference>
<keyword evidence="3" id="KW-0378">Hydrolase</keyword>
<dbReference type="SUPFAM" id="SSF50156">
    <property type="entry name" value="PDZ domain-like"/>
    <property type="match status" value="1"/>
</dbReference>
<dbReference type="CDD" id="cd06779">
    <property type="entry name" value="cpPDZ_Deg_HtrA-like"/>
    <property type="match status" value="1"/>
</dbReference>
<evidence type="ECO:0000259" key="4">
    <source>
        <dbReference type="PROSITE" id="PS50106"/>
    </source>
</evidence>
<proteinExistence type="inferred from homology"/>
<dbReference type="PRINTS" id="PR00834">
    <property type="entry name" value="PROTEASES2C"/>
</dbReference>
<dbReference type="GO" id="GO:0006508">
    <property type="term" value="P:proteolysis"/>
    <property type="evidence" value="ECO:0007669"/>
    <property type="project" value="UniProtKB-KW"/>
</dbReference>
<keyword evidence="6" id="KW-1185">Reference proteome</keyword>
<dbReference type="InterPro" id="IPR009003">
    <property type="entry name" value="Peptidase_S1_PA"/>
</dbReference>
<evidence type="ECO:0000256" key="2">
    <source>
        <dbReference type="ARBA" id="ARBA00022670"/>
    </source>
</evidence>
<protein>
    <submittedName>
        <fullName evidence="5">Serine protease HhoB</fullName>
    </submittedName>
</protein>
<dbReference type="SUPFAM" id="SSF50494">
    <property type="entry name" value="Trypsin-like serine proteases"/>
    <property type="match status" value="1"/>
</dbReference>
<gene>
    <name evidence="5" type="primary">hhoB</name>
    <name evidence="5" type="ORF">Pla163_00330</name>
</gene>
<evidence type="ECO:0000256" key="1">
    <source>
        <dbReference type="ARBA" id="ARBA00010541"/>
    </source>
</evidence>
<dbReference type="Pfam" id="PF13365">
    <property type="entry name" value="Trypsin_2"/>
    <property type="match status" value="1"/>
</dbReference>
<dbReference type="SMART" id="SM00228">
    <property type="entry name" value="PDZ"/>
    <property type="match status" value="1"/>
</dbReference>
<dbReference type="PANTHER" id="PTHR22939:SF129">
    <property type="entry name" value="SERINE PROTEASE HTRA2, MITOCHONDRIAL"/>
    <property type="match status" value="1"/>
</dbReference>
<feature type="domain" description="PDZ" evidence="4">
    <location>
        <begin position="246"/>
        <end position="327"/>
    </location>
</feature>
<name>A0A518CUQ0_9BACT</name>
<dbReference type="InterPro" id="IPR001478">
    <property type="entry name" value="PDZ"/>
</dbReference>
<sequence>MTRVLDRSTPTLWTAARVGRLPLSLGLALVASWAPPQPRSNDVLAPAILVQLEERVVAAADRALAATVGLKIRENRTEGDGSGVIVSEDGYILTVAHNFSRPGTRIKVYLPDGRVVDGVGLGRNERGDCALVKIDGDGPWPYANIGDSDALVENELCVMTGHAGGIVADRPAVVRVGTFTDRARRYWLQTDCAMMPGDSGGALFDLDGNVVGINSYIEQRVDRNFHVPVKSFLDDWERLAASENWNAARSRSNRESGALGLAVRTADGGVEVQYVFEGYRADEAGVQVGDLIIAVDGRSVSSPSSFRARERDLRVGETATLTIERDGERLEIDVEKARREAGEDE</sequence>
<evidence type="ECO:0000313" key="6">
    <source>
        <dbReference type="Proteomes" id="UP000319342"/>
    </source>
</evidence>
<dbReference type="PROSITE" id="PS50106">
    <property type="entry name" value="PDZ"/>
    <property type="match status" value="1"/>
</dbReference>
<dbReference type="GO" id="GO:0004252">
    <property type="term" value="F:serine-type endopeptidase activity"/>
    <property type="evidence" value="ECO:0007669"/>
    <property type="project" value="InterPro"/>
</dbReference>
<dbReference type="EMBL" id="CP036290">
    <property type="protein sequence ID" value="QDU82938.1"/>
    <property type="molecule type" value="Genomic_DNA"/>
</dbReference>
<dbReference type="Proteomes" id="UP000319342">
    <property type="component" value="Chromosome"/>
</dbReference>
<dbReference type="PANTHER" id="PTHR22939">
    <property type="entry name" value="SERINE PROTEASE FAMILY S1C HTRA-RELATED"/>
    <property type="match status" value="1"/>
</dbReference>
<evidence type="ECO:0000313" key="5">
    <source>
        <dbReference type="EMBL" id="QDU82938.1"/>
    </source>
</evidence>
<dbReference type="InterPro" id="IPR001940">
    <property type="entry name" value="Peptidase_S1C"/>
</dbReference>